<proteinExistence type="predicted"/>
<dbReference type="PANTHER" id="PTHR10314">
    <property type="entry name" value="CYSTATHIONINE BETA-SYNTHASE"/>
    <property type="match status" value="1"/>
</dbReference>
<dbReference type="Proteomes" id="UP001212326">
    <property type="component" value="Chromosome"/>
</dbReference>
<feature type="domain" description="Tryptophan synthase beta chain-like PALP" evidence="3">
    <location>
        <begin position="38"/>
        <end position="287"/>
    </location>
</feature>
<dbReference type="CDD" id="cd01561">
    <property type="entry name" value="CBS_like"/>
    <property type="match status" value="1"/>
</dbReference>
<name>A0ABY7PEA5_9ACTN</name>
<dbReference type="InterPro" id="IPR036052">
    <property type="entry name" value="TrpB-like_PALP_sf"/>
</dbReference>
<evidence type="ECO:0000256" key="1">
    <source>
        <dbReference type="ARBA" id="ARBA00001933"/>
    </source>
</evidence>
<evidence type="ECO:0000259" key="3">
    <source>
        <dbReference type="Pfam" id="PF00291"/>
    </source>
</evidence>
<sequence length="355" mass="38484">MPSLSLPTPSASIVEATELPRLVRLGPNLCGAAFTLMKLLPARFMLDRAEQRGELGPGTTVLETSSGTFALGLAMVCRLRGYPLVIVGDPAIDPVLRRRLQELGTQVEICHEPSPEGGFQQARLDRLEQLRAQYPRHYVPGQYHNPDNPNAYAVVAEQIAEAVGPVDCLVGPVGSGGSTGGTASFLRLLAPGLRLIGVDTSPSTIFGQPDGPRAVRGLGNSLVPPNVRHTAYDEVHWAGAAEVFRATRDLHARHALYMGPTSGAAFLVARWYAERHPDEQVVALLPDEGHRYQDSVYQDDWLREQGVLDQEVCTEPRTVGCPDDALGGWARMAWGRRSLDDVLRPAAPATPRETP</sequence>
<organism evidence="4 5">
    <name type="scientific">Streptomyces camelliae</name>
    <dbReference type="NCBI Taxonomy" id="3004093"/>
    <lineage>
        <taxon>Bacteria</taxon>
        <taxon>Bacillati</taxon>
        <taxon>Actinomycetota</taxon>
        <taxon>Actinomycetes</taxon>
        <taxon>Kitasatosporales</taxon>
        <taxon>Streptomycetaceae</taxon>
        <taxon>Streptomyces</taxon>
    </lineage>
</organism>
<gene>
    <name evidence="4" type="ORF">O1G22_40850</name>
</gene>
<evidence type="ECO:0000313" key="4">
    <source>
        <dbReference type="EMBL" id="WBO68707.1"/>
    </source>
</evidence>
<dbReference type="SUPFAM" id="SSF53686">
    <property type="entry name" value="Tryptophan synthase beta subunit-like PLP-dependent enzymes"/>
    <property type="match status" value="1"/>
</dbReference>
<keyword evidence="5" id="KW-1185">Reference proteome</keyword>
<protein>
    <submittedName>
        <fullName evidence="4">Cysteine synthase family protein</fullName>
    </submittedName>
</protein>
<reference evidence="4 5" key="1">
    <citation type="submission" date="2022-12" db="EMBL/GenBank/DDBJ databases">
        <authorList>
            <person name="Mo P."/>
        </authorList>
    </citation>
    <scope>NUCLEOTIDE SEQUENCE [LARGE SCALE GENOMIC DNA]</scope>
    <source>
        <strain evidence="4 5">HUAS 2-6</strain>
    </source>
</reference>
<dbReference type="RefSeq" id="WP_270085935.1">
    <property type="nucleotide sequence ID" value="NZ_CP115300.1"/>
</dbReference>
<dbReference type="InterPro" id="IPR001926">
    <property type="entry name" value="TrpB-like_PALP"/>
</dbReference>
<accession>A0ABY7PEA5</accession>
<dbReference type="Pfam" id="PF00291">
    <property type="entry name" value="PALP"/>
    <property type="match status" value="1"/>
</dbReference>
<dbReference type="InterPro" id="IPR050214">
    <property type="entry name" value="Cys_Synth/Cystath_Beta-Synth"/>
</dbReference>
<evidence type="ECO:0000313" key="5">
    <source>
        <dbReference type="Proteomes" id="UP001212326"/>
    </source>
</evidence>
<evidence type="ECO:0000256" key="2">
    <source>
        <dbReference type="ARBA" id="ARBA00022898"/>
    </source>
</evidence>
<dbReference type="Gene3D" id="3.40.50.1100">
    <property type="match status" value="2"/>
</dbReference>
<dbReference type="EMBL" id="CP115300">
    <property type="protein sequence ID" value="WBO68707.1"/>
    <property type="molecule type" value="Genomic_DNA"/>
</dbReference>
<comment type="cofactor">
    <cofactor evidence="1">
        <name>pyridoxal 5'-phosphate</name>
        <dbReference type="ChEBI" id="CHEBI:597326"/>
    </cofactor>
</comment>
<keyword evidence="2" id="KW-0663">Pyridoxal phosphate</keyword>